<dbReference type="RefSeq" id="WP_002599306.1">
    <property type="nucleotide sequence ID" value="NZ_KB850958.1"/>
</dbReference>
<dbReference type="EMBL" id="AGYT01000019">
    <property type="protein sequence ID" value="ENY99729.1"/>
    <property type="molecule type" value="Genomic_DNA"/>
</dbReference>
<accession>N9WA35</accession>
<keyword evidence="1" id="KW-0812">Transmembrane</keyword>
<reference evidence="2 3" key="1">
    <citation type="submission" date="2013-01" db="EMBL/GenBank/DDBJ databases">
        <title>The Genome Sequence of Clostridium colicanis 209318.</title>
        <authorList>
            <consortium name="The Broad Institute Genome Sequencing Platform"/>
            <person name="Earl A."/>
            <person name="Ward D."/>
            <person name="Feldgarden M."/>
            <person name="Gevers D."/>
            <person name="Courvalin P."/>
            <person name="Lambert T."/>
            <person name="Walker B."/>
            <person name="Young S.K."/>
            <person name="Zeng Q."/>
            <person name="Gargeya S."/>
            <person name="Fitzgerald M."/>
            <person name="Haas B."/>
            <person name="Abouelleil A."/>
            <person name="Alvarado L."/>
            <person name="Arachchi H.M."/>
            <person name="Berlin A.M."/>
            <person name="Chapman S.B."/>
            <person name="Dewar J."/>
            <person name="Goldberg J."/>
            <person name="Griggs A."/>
            <person name="Gujja S."/>
            <person name="Hansen M."/>
            <person name="Howarth C."/>
            <person name="Imamovic A."/>
            <person name="Larimer J."/>
            <person name="McCowan C."/>
            <person name="Murphy C."/>
            <person name="Neiman D."/>
            <person name="Pearson M."/>
            <person name="Priest M."/>
            <person name="Roberts A."/>
            <person name="Saif S."/>
            <person name="Shea T."/>
            <person name="Sisk P."/>
            <person name="Sykes S."/>
            <person name="Wortman J."/>
            <person name="Nusbaum C."/>
            <person name="Birren B."/>
        </authorList>
    </citation>
    <scope>NUCLEOTIDE SEQUENCE [LARGE SCALE GENOMIC DNA]</scope>
    <source>
        <strain evidence="2 3">209318</strain>
    </source>
</reference>
<evidence type="ECO:0000256" key="1">
    <source>
        <dbReference type="SAM" id="Phobius"/>
    </source>
</evidence>
<keyword evidence="3" id="KW-1185">Reference proteome</keyword>
<name>N9WA35_9CLOT</name>
<evidence type="ECO:0000313" key="2">
    <source>
        <dbReference type="EMBL" id="ENY99729.1"/>
    </source>
</evidence>
<feature type="transmembrane region" description="Helical" evidence="1">
    <location>
        <begin position="26"/>
        <end position="43"/>
    </location>
</feature>
<keyword evidence="1" id="KW-1133">Transmembrane helix</keyword>
<organism evidence="2 3">
    <name type="scientific">Clostridium thermobutyricum</name>
    <dbReference type="NCBI Taxonomy" id="29372"/>
    <lineage>
        <taxon>Bacteria</taxon>
        <taxon>Bacillati</taxon>
        <taxon>Bacillota</taxon>
        <taxon>Clostridia</taxon>
        <taxon>Eubacteriales</taxon>
        <taxon>Clostridiaceae</taxon>
        <taxon>Clostridium</taxon>
    </lineage>
</organism>
<dbReference type="HOGENOM" id="CLU_1624265_0_0_9"/>
<dbReference type="Proteomes" id="UP000013097">
    <property type="component" value="Unassembled WGS sequence"/>
</dbReference>
<comment type="caution">
    <text evidence="2">The sequence shown here is derived from an EMBL/GenBank/DDBJ whole genome shotgun (WGS) entry which is preliminary data.</text>
</comment>
<evidence type="ECO:0000313" key="3">
    <source>
        <dbReference type="Proteomes" id="UP000013097"/>
    </source>
</evidence>
<sequence>MDDLEMDDLRIQTIIKNILENKLVKTLLYVLGIIIYVYSFIYIPNYESKLKKFSPKLEINLTKNAVDLEYINVPKHAKNANLQNETSKYTYSFFSNDISLEKVNSTNIDNSNVLNYNIGNLDSNKNNMYRVVCSQKNSNYKVSFNFKTEKQAENFEDKFKKFKNEYDKA</sequence>
<keyword evidence="1" id="KW-0472">Membrane</keyword>
<proteinExistence type="predicted"/>
<gene>
    <name evidence="2" type="ORF">HMPREF1092_02865</name>
</gene>
<dbReference type="PATRIC" id="fig|999411.4.peg.2783"/>
<protein>
    <submittedName>
        <fullName evidence="2">Uncharacterized protein</fullName>
    </submittedName>
</protein>
<dbReference type="AlphaFoldDB" id="N9WA35"/>